<evidence type="ECO:0000313" key="2">
    <source>
        <dbReference type="Proteomes" id="UP001187192"/>
    </source>
</evidence>
<protein>
    <submittedName>
        <fullName evidence="1">Uncharacterized protein</fullName>
    </submittedName>
</protein>
<name>A0AA88DID8_FICCA</name>
<organism evidence="1 2">
    <name type="scientific">Ficus carica</name>
    <name type="common">Common fig</name>
    <dbReference type="NCBI Taxonomy" id="3494"/>
    <lineage>
        <taxon>Eukaryota</taxon>
        <taxon>Viridiplantae</taxon>
        <taxon>Streptophyta</taxon>
        <taxon>Embryophyta</taxon>
        <taxon>Tracheophyta</taxon>
        <taxon>Spermatophyta</taxon>
        <taxon>Magnoliopsida</taxon>
        <taxon>eudicotyledons</taxon>
        <taxon>Gunneridae</taxon>
        <taxon>Pentapetalae</taxon>
        <taxon>rosids</taxon>
        <taxon>fabids</taxon>
        <taxon>Rosales</taxon>
        <taxon>Moraceae</taxon>
        <taxon>Ficeae</taxon>
        <taxon>Ficus</taxon>
    </lineage>
</organism>
<gene>
    <name evidence="1" type="ORF">TIFTF001_014080</name>
</gene>
<dbReference type="EMBL" id="BTGU01000019">
    <property type="protein sequence ID" value="GMN44889.1"/>
    <property type="molecule type" value="Genomic_DNA"/>
</dbReference>
<evidence type="ECO:0000313" key="1">
    <source>
        <dbReference type="EMBL" id="GMN44889.1"/>
    </source>
</evidence>
<dbReference type="Proteomes" id="UP001187192">
    <property type="component" value="Unassembled WGS sequence"/>
</dbReference>
<proteinExistence type="predicted"/>
<comment type="caution">
    <text evidence="1">The sequence shown here is derived from an EMBL/GenBank/DDBJ whole genome shotgun (WGS) entry which is preliminary data.</text>
</comment>
<accession>A0AA88DID8</accession>
<dbReference type="AlphaFoldDB" id="A0AA88DID8"/>
<reference evidence="1" key="1">
    <citation type="submission" date="2023-07" db="EMBL/GenBank/DDBJ databases">
        <title>draft genome sequence of fig (Ficus carica).</title>
        <authorList>
            <person name="Takahashi T."/>
            <person name="Nishimura K."/>
        </authorList>
    </citation>
    <scope>NUCLEOTIDE SEQUENCE</scope>
</reference>
<sequence>MNNYGWENNSYLMEPWIDTQYQDTETSSEFLALFGYHMEKMDQNLECMKDFRKESCATVRRMATIVENFKELSASIPTMDVPIININNCSFEEPTSRDEHLELFYDDDSLSEVELQDLVIEEKSQDKIHSAQPFVPTFIIQDHIY</sequence>
<keyword evidence="2" id="KW-1185">Reference proteome</keyword>